<dbReference type="HAMAP" id="MF_01930">
    <property type="entry name" value="PurN"/>
    <property type="match status" value="1"/>
</dbReference>
<evidence type="ECO:0000256" key="2">
    <source>
        <dbReference type="ARBA" id="ARBA00022679"/>
    </source>
</evidence>
<dbReference type="Proteomes" id="UP000295096">
    <property type="component" value="Unassembled WGS sequence"/>
</dbReference>
<dbReference type="UniPathway" id="UPA00074">
    <property type="reaction ID" value="UER00126"/>
</dbReference>
<dbReference type="GO" id="GO:0005829">
    <property type="term" value="C:cytosol"/>
    <property type="evidence" value="ECO:0007669"/>
    <property type="project" value="TreeGrafter"/>
</dbReference>
<dbReference type="PANTHER" id="PTHR43369:SF2">
    <property type="entry name" value="PHOSPHORIBOSYLGLYCINAMIDE FORMYLTRANSFERASE"/>
    <property type="match status" value="1"/>
</dbReference>
<comment type="caution">
    <text evidence="8">The sequence shown here is derived from an EMBL/GenBank/DDBJ whole genome shotgun (WGS) entry which is preliminary data.</text>
</comment>
<accession>A0A4V6PKD1</accession>
<comment type="caution">
    <text evidence="6">Lacks conserved residue(s) required for the propagation of feature annotation.</text>
</comment>
<evidence type="ECO:0000256" key="6">
    <source>
        <dbReference type="HAMAP-Rule" id="MF_01930"/>
    </source>
</evidence>
<dbReference type="EMBL" id="SMSJ01000013">
    <property type="protein sequence ID" value="TDH62285.1"/>
    <property type="molecule type" value="Genomic_DNA"/>
</dbReference>
<feature type="site" description="Raises pKa of active site His" evidence="6">
    <location>
        <position position="132"/>
    </location>
</feature>
<reference evidence="8 9" key="1">
    <citation type="journal article" date="2016" name="J. Microbiol.">
        <title>Dankookia rubra gen. nov., sp. nov., an alphaproteobacterium isolated from sediment of a shallow stream.</title>
        <authorList>
            <person name="Kim W.H."/>
            <person name="Kim D.H."/>
            <person name="Kang K."/>
            <person name="Ahn T.Y."/>
        </authorList>
    </citation>
    <scope>NUCLEOTIDE SEQUENCE [LARGE SCALE GENOMIC DNA]</scope>
    <source>
        <strain evidence="8 9">JCM30602</strain>
    </source>
</reference>
<dbReference type="EC" id="2.1.2.2" evidence="6"/>
<evidence type="ECO:0000256" key="3">
    <source>
        <dbReference type="ARBA" id="ARBA00022755"/>
    </source>
</evidence>
<feature type="domain" description="Formyl transferase N-terminal" evidence="7">
    <location>
        <begin position="2"/>
        <end position="169"/>
    </location>
</feature>
<keyword evidence="9" id="KW-1185">Reference proteome</keyword>
<evidence type="ECO:0000313" key="8">
    <source>
        <dbReference type="EMBL" id="TDH62285.1"/>
    </source>
</evidence>
<keyword evidence="2 6" id="KW-0808">Transferase</keyword>
<keyword evidence="3 6" id="KW-0658">Purine biosynthesis</keyword>
<name>A0A4V6PKD1_9PROT</name>
<gene>
    <name evidence="6" type="primary">purN</name>
    <name evidence="8" type="ORF">E2C06_12680</name>
</gene>
<dbReference type="GO" id="GO:0006189">
    <property type="term" value="P:'de novo' IMP biosynthetic process"/>
    <property type="evidence" value="ECO:0007669"/>
    <property type="project" value="UniProtKB-UniRule"/>
</dbReference>
<dbReference type="InterPro" id="IPR002376">
    <property type="entry name" value="Formyl_transf_N"/>
</dbReference>
<dbReference type="Gene3D" id="3.40.50.170">
    <property type="entry name" value="Formyl transferase, N-terminal domain"/>
    <property type="match status" value="1"/>
</dbReference>
<organism evidence="8 9">
    <name type="scientific">Dankookia rubra</name>
    <dbReference type="NCBI Taxonomy" id="1442381"/>
    <lineage>
        <taxon>Bacteria</taxon>
        <taxon>Pseudomonadati</taxon>
        <taxon>Pseudomonadota</taxon>
        <taxon>Alphaproteobacteria</taxon>
        <taxon>Acetobacterales</taxon>
        <taxon>Roseomonadaceae</taxon>
        <taxon>Dankookia</taxon>
    </lineage>
</organism>
<comment type="pathway">
    <text evidence="1 6">Purine metabolism; IMP biosynthesis via de novo pathway; N(2)-formyl-N(1)-(5-phospho-D-ribosyl)glycinamide from N(1)-(5-phospho-D-ribosyl)glycinamide (10-formyl THF route): step 1/1.</text>
</comment>
<dbReference type="CDD" id="cd08645">
    <property type="entry name" value="FMT_core_GART"/>
    <property type="match status" value="1"/>
</dbReference>
<evidence type="ECO:0000313" key="9">
    <source>
        <dbReference type="Proteomes" id="UP000295096"/>
    </source>
</evidence>
<dbReference type="InterPro" id="IPR001555">
    <property type="entry name" value="GART_AS"/>
</dbReference>
<evidence type="ECO:0000256" key="5">
    <source>
        <dbReference type="ARBA" id="ARBA00047664"/>
    </source>
</evidence>
<protein>
    <recommendedName>
        <fullName evidence="6">Phosphoribosylglycinamide formyltransferase</fullName>
        <ecNumber evidence="6">2.1.2.2</ecNumber>
    </recommendedName>
    <alternativeName>
        <fullName evidence="6">5'-phosphoribosylglycinamide transformylase</fullName>
    </alternativeName>
    <alternativeName>
        <fullName evidence="6">GAR transformylase</fullName>
        <shortName evidence="6">GART</shortName>
    </alternativeName>
</protein>
<evidence type="ECO:0000259" key="7">
    <source>
        <dbReference type="Pfam" id="PF00551"/>
    </source>
</evidence>
<dbReference type="InterPro" id="IPR036477">
    <property type="entry name" value="Formyl_transf_N_sf"/>
</dbReference>
<feature type="active site" description="Proton donor" evidence="6">
    <location>
        <position position="96"/>
    </location>
</feature>
<proteinExistence type="inferred from homology"/>
<dbReference type="AlphaFoldDB" id="A0A4V6PKD1"/>
<comment type="similarity">
    <text evidence="4 6">Belongs to the GART family.</text>
</comment>
<dbReference type="Pfam" id="PF00551">
    <property type="entry name" value="Formyl_trans_N"/>
    <property type="match status" value="1"/>
</dbReference>
<comment type="catalytic activity">
    <reaction evidence="5 6">
        <text>N(1)-(5-phospho-beta-D-ribosyl)glycinamide + (6R)-10-formyltetrahydrofolate = N(2)-formyl-N(1)-(5-phospho-beta-D-ribosyl)glycinamide + (6S)-5,6,7,8-tetrahydrofolate + H(+)</text>
        <dbReference type="Rhea" id="RHEA:15053"/>
        <dbReference type="ChEBI" id="CHEBI:15378"/>
        <dbReference type="ChEBI" id="CHEBI:57453"/>
        <dbReference type="ChEBI" id="CHEBI:143788"/>
        <dbReference type="ChEBI" id="CHEBI:147286"/>
        <dbReference type="ChEBI" id="CHEBI:195366"/>
        <dbReference type="EC" id="2.1.2.2"/>
    </reaction>
</comment>
<dbReference type="GO" id="GO:0004644">
    <property type="term" value="F:phosphoribosylglycinamide formyltransferase activity"/>
    <property type="evidence" value="ECO:0007669"/>
    <property type="project" value="UniProtKB-UniRule"/>
</dbReference>
<dbReference type="NCBIfam" id="TIGR00639">
    <property type="entry name" value="PurN"/>
    <property type="match status" value="1"/>
</dbReference>
<dbReference type="PANTHER" id="PTHR43369">
    <property type="entry name" value="PHOSPHORIBOSYLGLYCINAMIDE FORMYLTRANSFERASE"/>
    <property type="match status" value="1"/>
</dbReference>
<comment type="function">
    <text evidence="6">Catalyzes the transfer of a formyl group from 10-formyltetrahydrofolate to 5-phospho-ribosyl-glycinamide (GAR), producing 5-phospho-ribosyl-N-formylglycinamide (FGAR) and tetrahydrofolate.</text>
</comment>
<dbReference type="PROSITE" id="PS00373">
    <property type="entry name" value="GART"/>
    <property type="match status" value="1"/>
</dbReference>
<dbReference type="InterPro" id="IPR004607">
    <property type="entry name" value="GART"/>
</dbReference>
<dbReference type="OrthoDB" id="9806170at2"/>
<evidence type="ECO:0000256" key="1">
    <source>
        <dbReference type="ARBA" id="ARBA00005054"/>
    </source>
</evidence>
<feature type="binding site" evidence="6">
    <location>
        <position position="94"/>
    </location>
    <ligand>
        <name>(6R)-10-formyltetrahydrofolate</name>
        <dbReference type="ChEBI" id="CHEBI:195366"/>
    </ligand>
</feature>
<dbReference type="SUPFAM" id="SSF53328">
    <property type="entry name" value="Formyltransferase"/>
    <property type="match status" value="1"/>
</dbReference>
<sequence>MAALLEAAADQAYPAEIALVLSNRADAAGLGRAAASGIPTAVVESRAHRGDRPGFEAAMEAVLAEHGIGLIALAGFMRVLTAAFVGRWEGRLVNIHPSLLPAFPGLETHERAIAAGVRLHGCSVHLVSAGVDEGPILAQAAVPVLPGDTPAELAARVLAEEHRIYPAALGWLAAGRVRIEAGRAVVDGAAAPQGALRNPLP</sequence>
<evidence type="ECO:0000256" key="4">
    <source>
        <dbReference type="ARBA" id="ARBA00038440"/>
    </source>
</evidence>
<feature type="binding site" evidence="6">
    <location>
        <position position="52"/>
    </location>
    <ligand>
        <name>(6R)-10-formyltetrahydrofolate</name>
        <dbReference type="ChEBI" id="CHEBI:195366"/>
    </ligand>
</feature>